<dbReference type="GO" id="GO:0000455">
    <property type="term" value="P:enzyme-directed rRNA pseudouridine synthesis"/>
    <property type="evidence" value="ECO:0007669"/>
    <property type="project" value="TreeGrafter"/>
</dbReference>
<evidence type="ECO:0000256" key="3">
    <source>
        <dbReference type="ARBA" id="ARBA00023235"/>
    </source>
</evidence>
<dbReference type="PROSITE" id="PS01129">
    <property type="entry name" value="PSI_RLU"/>
    <property type="match status" value="1"/>
</dbReference>
<dbReference type="SUPFAM" id="SSF55120">
    <property type="entry name" value="Pseudouridine synthase"/>
    <property type="match status" value="1"/>
</dbReference>
<name>A0A8S1ILH2_9CHLO</name>
<evidence type="ECO:0000256" key="9">
    <source>
        <dbReference type="ARBA" id="ARBA00041975"/>
    </source>
</evidence>
<evidence type="ECO:0000256" key="5">
    <source>
        <dbReference type="ARBA" id="ARBA00037670"/>
    </source>
</evidence>
<evidence type="ECO:0000313" key="13">
    <source>
        <dbReference type="Proteomes" id="UP000708148"/>
    </source>
</evidence>
<dbReference type="PANTHER" id="PTHR21600:SF56">
    <property type="entry name" value="TRNA PSEUDOURIDINE SYNTHASE C"/>
    <property type="match status" value="1"/>
</dbReference>
<dbReference type="OrthoDB" id="418349at2759"/>
<comment type="function">
    <text evidence="5">Responsible for synthesis of pseudouridine from uracil-65 in transfer RNAs.</text>
</comment>
<reference evidence="12" key="1">
    <citation type="submission" date="2020-12" db="EMBL/GenBank/DDBJ databases">
        <authorList>
            <person name="Iha C."/>
        </authorList>
    </citation>
    <scope>NUCLEOTIDE SEQUENCE</scope>
</reference>
<dbReference type="InterPro" id="IPR006224">
    <property type="entry name" value="PsdUridine_synth_RluA-like_CS"/>
</dbReference>
<proteinExistence type="predicted"/>
<comment type="caution">
    <text evidence="12">The sequence shown here is derived from an EMBL/GenBank/DDBJ whole genome shotgun (WGS) entry which is preliminary data.</text>
</comment>
<evidence type="ECO:0000259" key="11">
    <source>
        <dbReference type="Pfam" id="PF00849"/>
    </source>
</evidence>
<dbReference type="Proteomes" id="UP000708148">
    <property type="component" value="Unassembled WGS sequence"/>
</dbReference>
<keyword evidence="2" id="KW-0819">tRNA processing</keyword>
<evidence type="ECO:0000256" key="8">
    <source>
        <dbReference type="ARBA" id="ARBA00041803"/>
    </source>
</evidence>
<gene>
    <name evidence="12" type="ORF">OSTQU699_LOCUS1150</name>
</gene>
<feature type="domain" description="Pseudouridine synthase RsuA/RluA-like" evidence="11">
    <location>
        <begin position="17"/>
        <end position="176"/>
    </location>
</feature>
<evidence type="ECO:0000313" key="12">
    <source>
        <dbReference type="EMBL" id="CAD7695789.1"/>
    </source>
</evidence>
<dbReference type="EC" id="5.4.99.26" evidence="6"/>
<dbReference type="GO" id="GO:0003723">
    <property type="term" value="F:RNA binding"/>
    <property type="evidence" value="ECO:0007669"/>
    <property type="project" value="InterPro"/>
</dbReference>
<organism evidence="12 13">
    <name type="scientific">Ostreobium quekettii</name>
    <dbReference type="NCBI Taxonomy" id="121088"/>
    <lineage>
        <taxon>Eukaryota</taxon>
        <taxon>Viridiplantae</taxon>
        <taxon>Chlorophyta</taxon>
        <taxon>core chlorophytes</taxon>
        <taxon>Ulvophyceae</taxon>
        <taxon>TCBD clade</taxon>
        <taxon>Bryopsidales</taxon>
        <taxon>Ostreobineae</taxon>
        <taxon>Ostreobiaceae</taxon>
        <taxon>Ostreobium</taxon>
    </lineage>
</organism>
<dbReference type="PANTHER" id="PTHR21600">
    <property type="entry name" value="MITOCHONDRIAL RNA PSEUDOURIDINE SYNTHASE"/>
    <property type="match status" value="1"/>
</dbReference>
<evidence type="ECO:0000256" key="1">
    <source>
        <dbReference type="ARBA" id="ARBA00000073"/>
    </source>
</evidence>
<comment type="catalytic activity">
    <reaction evidence="4">
        <text>uridine(65) in tRNA = pseudouridine(65) in tRNA</text>
        <dbReference type="Rhea" id="RHEA:42536"/>
        <dbReference type="Rhea" id="RHEA-COMP:10103"/>
        <dbReference type="Rhea" id="RHEA-COMP:10104"/>
        <dbReference type="ChEBI" id="CHEBI:65314"/>
        <dbReference type="ChEBI" id="CHEBI:65315"/>
        <dbReference type="EC" id="5.4.99.26"/>
    </reaction>
</comment>
<sequence>MASPRLPQLEVLFQDEHLVAVSKPAGLLAHRSAVDRSAREFALQAARDQVGRDVFLAHRLDKPTSGVLLLALSSEVVRALYNAFAERRVRKEYLAVVRGHLGGEGAVDLPLRVIRDRNVKRGADSAELQDARTCYRSLAHAEVPYPAGRYSTVRLTLLELTPQTGRRHQLRRHMAKISHPIIGDTMYGDNQQNKAARENLGATRLMLHARRLALQHPVTNEQLTITAGLDEQFRHVLRAAGFGDWTEGMATDSTALGMNCFETTSSKR</sequence>
<protein>
    <recommendedName>
        <fullName evidence="7">tRNA pseudouridine synthase C</fullName>
        <ecNumber evidence="6">5.4.99.26</ecNumber>
    </recommendedName>
    <alternativeName>
        <fullName evidence="9">tRNA pseudouridine(65) synthase</fullName>
    </alternativeName>
    <alternativeName>
        <fullName evidence="10">tRNA pseudouridylate synthase C</fullName>
    </alternativeName>
    <alternativeName>
        <fullName evidence="8">tRNA-uridine isomerase C</fullName>
    </alternativeName>
</protein>
<dbReference type="InterPro" id="IPR006145">
    <property type="entry name" value="PsdUridine_synth_RsuA/RluA"/>
</dbReference>
<evidence type="ECO:0000256" key="10">
    <source>
        <dbReference type="ARBA" id="ARBA00043049"/>
    </source>
</evidence>
<keyword evidence="13" id="KW-1185">Reference proteome</keyword>
<dbReference type="GO" id="GO:0160149">
    <property type="term" value="F:tRNA pseudouridine(65) synthase activity"/>
    <property type="evidence" value="ECO:0007669"/>
    <property type="project" value="UniProtKB-EC"/>
</dbReference>
<evidence type="ECO:0000256" key="2">
    <source>
        <dbReference type="ARBA" id="ARBA00022694"/>
    </source>
</evidence>
<evidence type="ECO:0000256" key="4">
    <source>
        <dbReference type="ARBA" id="ARBA00036607"/>
    </source>
</evidence>
<dbReference type="InterPro" id="IPR050188">
    <property type="entry name" value="RluA_PseudoU_synthase"/>
</dbReference>
<dbReference type="InterPro" id="IPR020103">
    <property type="entry name" value="PsdUridine_synth_cat_dom_sf"/>
</dbReference>
<comment type="catalytic activity">
    <reaction evidence="1">
        <text>a uridine in RNA = a pseudouridine in RNA</text>
        <dbReference type="Rhea" id="RHEA:48348"/>
        <dbReference type="Rhea" id="RHEA-COMP:12068"/>
        <dbReference type="Rhea" id="RHEA-COMP:12069"/>
        <dbReference type="ChEBI" id="CHEBI:65314"/>
        <dbReference type="ChEBI" id="CHEBI:65315"/>
    </reaction>
</comment>
<dbReference type="Gene3D" id="3.30.2350.10">
    <property type="entry name" value="Pseudouridine synthase"/>
    <property type="match status" value="1"/>
</dbReference>
<dbReference type="EMBL" id="CAJHUC010000389">
    <property type="protein sequence ID" value="CAD7695789.1"/>
    <property type="molecule type" value="Genomic_DNA"/>
</dbReference>
<dbReference type="GO" id="GO:0008033">
    <property type="term" value="P:tRNA processing"/>
    <property type="evidence" value="ECO:0007669"/>
    <property type="project" value="UniProtKB-KW"/>
</dbReference>
<evidence type="ECO:0000256" key="7">
    <source>
        <dbReference type="ARBA" id="ARBA00040675"/>
    </source>
</evidence>
<keyword evidence="3" id="KW-0413">Isomerase</keyword>
<dbReference type="Pfam" id="PF00849">
    <property type="entry name" value="PseudoU_synth_2"/>
    <property type="match status" value="1"/>
</dbReference>
<accession>A0A8S1ILH2</accession>
<dbReference type="AlphaFoldDB" id="A0A8S1ILH2"/>
<evidence type="ECO:0000256" key="6">
    <source>
        <dbReference type="ARBA" id="ARBA00038943"/>
    </source>
</evidence>